<dbReference type="InterPro" id="IPR001611">
    <property type="entry name" value="Leu-rich_rpt"/>
</dbReference>
<dbReference type="Pfam" id="PF13516">
    <property type="entry name" value="LRR_6"/>
    <property type="match status" value="1"/>
</dbReference>
<protein>
    <submittedName>
        <fullName evidence="2">Uncharacterized protein</fullName>
    </submittedName>
</protein>
<dbReference type="SUPFAM" id="SSF52047">
    <property type="entry name" value="RNI-like"/>
    <property type="match status" value="1"/>
</dbReference>
<accession>A0A225DRQ9</accession>
<evidence type="ECO:0000313" key="2">
    <source>
        <dbReference type="EMBL" id="OWK42284.1"/>
    </source>
</evidence>
<name>A0A225DRQ9_9BACT</name>
<evidence type="ECO:0000256" key="1">
    <source>
        <dbReference type="SAM" id="MobiDB-lite"/>
    </source>
</evidence>
<feature type="region of interest" description="Disordered" evidence="1">
    <location>
        <begin position="381"/>
        <end position="407"/>
    </location>
</feature>
<feature type="compositionally biased region" description="Polar residues" evidence="1">
    <location>
        <begin position="396"/>
        <end position="407"/>
    </location>
</feature>
<evidence type="ECO:0000313" key="3">
    <source>
        <dbReference type="Proteomes" id="UP000214646"/>
    </source>
</evidence>
<dbReference type="InterPro" id="IPR032675">
    <property type="entry name" value="LRR_dom_sf"/>
</dbReference>
<gene>
    <name evidence="2" type="ORF">FRUB_04362</name>
</gene>
<dbReference type="Gene3D" id="3.80.10.10">
    <property type="entry name" value="Ribonuclease Inhibitor"/>
    <property type="match status" value="1"/>
</dbReference>
<sequence length="488" mass="54017">MAALGNPTLAAERVPCATTVRSWVLRLGYAQLTRPLSHDHRWAWLVDHTIQIGSQKLLAIVGVVLDHAPFGVRPLERADLHLVDLVPMDTSNHARVDAALQRAVARTGPPRQIVSDGATDLCKGIQDFRARHPDTLGVPDVAHHVANLLKHYWEADPQWTAFVGRMTATAATLRQTRAAHLVAPKLRAKARYMSVATFVRFGRLVAAKLRAATPDPEVVTHYGWVAAYADALTVWHEQHALVQATLRIVRVEGLFARTPTLVDDEWARLTLSDHPTTVRLRNRLRAYVDRWSRAAHPGERLIGSTEILESAFGLQKRLSRDQAASGFTGLSLGVGAMIGTATPEQTLADMDRVPEKVVQNWTQRMFGPTVQWLRRQFARTDTPRNKPYQIQDELKQPTTPTSDQPNLDLSSNLITDVGITTLLDSGIPSRLERLVLGWNPIGDAGAQELAARLGPNNKITYMNVRSTDIGRVGQSALLTQFGSRVTLF</sequence>
<dbReference type="EMBL" id="NIDE01000005">
    <property type="protein sequence ID" value="OWK42284.1"/>
    <property type="molecule type" value="Genomic_DNA"/>
</dbReference>
<keyword evidence="3" id="KW-1185">Reference proteome</keyword>
<dbReference type="RefSeq" id="WP_088255464.1">
    <property type="nucleotide sequence ID" value="NZ_NIDE01000005.1"/>
</dbReference>
<reference evidence="3" key="1">
    <citation type="submission" date="2017-06" db="EMBL/GenBank/DDBJ databases">
        <title>Genome analysis of Fimbriiglobus ruber SP5, the first member of the order Planctomycetales with confirmed chitinolytic capability.</title>
        <authorList>
            <person name="Ravin N.V."/>
            <person name="Rakitin A.L."/>
            <person name="Ivanova A.A."/>
            <person name="Beletsky A.V."/>
            <person name="Kulichevskaya I.S."/>
            <person name="Mardanov A.V."/>
            <person name="Dedysh S.N."/>
        </authorList>
    </citation>
    <scope>NUCLEOTIDE SEQUENCE [LARGE SCALE GENOMIC DNA]</scope>
    <source>
        <strain evidence="3">SP5</strain>
    </source>
</reference>
<dbReference type="AlphaFoldDB" id="A0A225DRQ9"/>
<comment type="caution">
    <text evidence="2">The sequence shown here is derived from an EMBL/GenBank/DDBJ whole genome shotgun (WGS) entry which is preliminary data.</text>
</comment>
<dbReference type="Proteomes" id="UP000214646">
    <property type="component" value="Unassembled WGS sequence"/>
</dbReference>
<proteinExistence type="predicted"/>
<dbReference type="OrthoDB" id="9760450at2"/>
<organism evidence="2 3">
    <name type="scientific">Fimbriiglobus ruber</name>
    <dbReference type="NCBI Taxonomy" id="1908690"/>
    <lineage>
        <taxon>Bacteria</taxon>
        <taxon>Pseudomonadati</taxon>
        <taxon>Planctomycetota</taxon>
        <taxon>Planctomycetia</taxon>
        <taxon>Gemmatales</taxon>
        <taxon>Gemmataceae</taxon>
        <taxon>Fimbriiglobus</taxon>
    </lineage>
</organism>